<protein>
    <submittedName>
        <fullName evidence="1">Uncharacterized protein</fullName>
    </submittedName>
</protein>
<dbReference type="OrthoDB" id="5400409at2759"/>
<comment type="caution">
    <text evidence="1">The sequence shown here is derived from an EMBL/GenBank/DDBJ whole genome shotgun (WGS) entry which is preliminary data.</text>
</comment>
<evidence type="ECO:0000313" key="2">
    <source>
        <dbReference type="Proteomes" id="UP000243515"/>
    </source>
</evidence>
<organism evidence="1 2">
    <name type="scientific">Elaphomyces granulatus</name>
    <dbReference type="NCBI Taxonomy" id="519963"/>
    <lineage>
        <taxon>Eukaryota</taxon>
        <taxon>Fungi</taxon>
        <taxon>Dikarya</taxon>
        <taxon>Ascomycota</taxon>
        <taxon>Pezizomycotina</taxon>
        <taxon>Eurotiomycetes</taxon>
        <taxon>Eurotiomycetidae</taxon>
        <taxon>Eurotiales</taxon>
        <taxon>Elaphomycetaceae</taxon>
        <taxon>Elaphomyces</taxon>
    </lineage>
</organism>
<sequence>MVIVSPSNIIKCVELAIWIYEKCFTKAQGAADTEASIKQDVKYAQFGTEVNSLGTNLHQLNKVFENVRDQRQEQSCLGCDDDFGSALDTLPELTGDFTKTLQACETLLNDNSKFVRNAAGFVDNVRWSIGTEKQVKSLRDRVHFHSTKILLITKPFEIKLLLDLKRDIQELKRGVAEIKGLLVNSISQVEEQQSSLPVGLLPVPPVLKRRFREALVINKPDSFVEVADFPLKEGFDSLFFHLGESTIKFKPGDYQNQEDTQYLNLVKSTWILQMIKQSSCFLQAGSTSLWARCLERLEGDIINEYKRFQSGQLVKPADDIISRLPKDCFSIWIADEATDWPLLTDEGFLEEKILEISLPESPGTRKSMLFIFRKSDNELRIVRRTTDEQNVMFSESESYEINTHLTQFIPVYAVPGLTDTKSVFFCNSQVQSEKWYPLNSQCDVEQFQRAVTGFKVILDIANVTWLFHTRPKFNQFRKAVSEEGTGRIQIWQSKPLQRISSVTENSSQQTASSYTREQLTAFSNSELTKVISARGNASIISSPGGGKAITFSEPEAPVVVLYTLCQKKYTFLHLRRMLFRVLIWFSSEYLLTFEIVDKDVFINQRSCRCRDTKSTCRRVVIESVSKLDFKRHSAQNELEKGLNTWDLARFRLPRHPGFRDTEQLTNVQYISLDFSTVKEKEAFQIDFETVGRLRDLDREEQSFVYGIFDRRASCVDDKLTLPRHEEK</sequence>
<dbReference type="AlphaFoldDB" id="A0A232M758"/>
<keyword evidence="2" id="KW-1185">Reference proteome</keyword>
<dbReference type="EMBL" id="NPHW01000098">
    <property type="protein sequence ID" value="OXV12231.1"/>
    <property type="molecule type" value="Genomic_DNA"/>
</dbReference>
<dbReference type="Proteomes" id="UP000243515">
    <property type="component" value="Unassembled WGS sequence"/>
</dbReference>
<reference evidence="1 2" key="1">
    <citation type="journal article" date="2015" name="Environ. Microbiol.">
        <title>Metagenome sequence of Elaphomyces granulatus from sporocarp tissue reveals Ascomycota ectomycorrhizal fingerprints of genome expansion and a Proteobacteria-rich microbiome.</title>
        <authorList>
            <person name="Quandt C.A."/>
            <person name="Kohler A."/>
            <person name="Hesse C.N."/>
            <person name="Sharpton T.J."/>
            <person name="Martin F."/>
            <person name="Spatafora J.W."/>
        </authorList>
    </citation>
    <scope>NUCLEOTIDE SEQUENCE [LARGE SCALE GENOMIC DNA]</scope>
    <source>
        <strain evidence="1 2">OSC145934</strain>
    </source>
</reference>
<accession>A0A232M758</accession>
<proteinExistence type="predicted"/>
<name>A0A232M758_9EURO</name>
<evidence type="ECO:0000313" key="1">
    <source>
        <dbReference type="EMBL" id="OXV12231.1"/>
    </source>
</evidence>
<gene>
    <name evidence="1" type="ORF">Egran_00008</name>
</gene>